<reference evidence="3 4" key="1">
    <citation type="submission" date="2022-10" db="EMBL/GenBank/DDBJ databases">
        <title>Defluviimonas sp. nov., isolated from ocean surface sediments.</title>
        <authorList>
            <person name="He W."/>
            <person name="Wang L."/>
            <person name="Zhang D.-F."/>
        </authorList>
    </citation>
    <scope>NUCLEOTIDE SEQUENCE [LARGE SCALE GENOMIC DNA]</scope>
    <source>
        <strain evidence="3 4">WL0050</strain>
    </source>
</reference>
<accession>A0ABT2ZQY1</accession>
<evidence type="ECO:0000256" key="1">
    <source>
        <dbReference type="ARBA" id="ARBA00006484"/>
    </source>
</evidence>
<dbReference type="EMBL" id="JAOWKZ010000003">
    <property type="protein sequence ID" value="MCV2873566.1"/>
    <property type="molecule type" value="Genomic_DNA"/>
</dbReference>
<dbReference type="CDD" id="cd05233">
    <property type="entry name" value="SDR_c"/>
    <property type="match status" value="1"/>
</dbReference>
<organism evidence="3 4">
    <name type="scientific">Albidovulum litorale</name>
    <dbReference type="NCBI Taxonomy" id="2984134"/>
    <lineage>
        <taxon>Bacteria</taxon>
        <taxon>Pseudomonadati</taxon>
        <taxon>Pseudomonadota</taxon>
        <taxon>Alphaproteobacteria</taxon>
        <taxon>Rhodobacterales</taxon>
        <taxon>Paracoccaceae</taxon>
        <taxon>Albidovulum</taxon>
    </lineage>
</organism>
<dbReference type="InterPro" id="IPR036291">
    <property type="entry name" value="NAD(P)-bd_dom_sf"/>
</dbReference>
<dbReference type="PRINTS" id="PR00081">
    <property type="entry name" value="GDHRDH"/>
</dbReference>
<gene>
    <name evidence="3" type="ORF">OEZ71_14790</name>
</gene>
<dbReference type="RefSeq" id="WP_263740770.1">
    <property type="nucleotide sequence ID" value="NZ_JAOWKZ010000003.1"/>
</dbReference>
<dbReference type="SUPFAM" id="SSF51735">
    <property type="entry name" value="NAD(P)-binding Rossmann-fold domains"/>
    <property type="match status" value="1"/>
</dbReference>
<dbReference type="PANTHER" id="PTHR43639:SF1">
    <property type="entry name" value="SHORT-CHAIN DEHYDROGENASE_REDUCTASE FAMILY PROTEIN"/>
    <property type="match status" value="1"/>
</dbReference>
<protein>
    <submittedName>
        <fullName evidence="3">SDR family oxidoreductase</fullName>
    </submittedName>
</protein>
<evidence type="ECO:0000313" key="4">
    <source>
        <dbReference type="Proteomes" id="UP001652564"/>
    </source>
</evidence>
<dbReference type="Gene3D" id="3.40.50.720">
    <property type="entry name" value="NAD(P)-binding Rossmann-like Domain"/>
    <property type="match status" value="1"/>
</dbReference>
<name>A0ABT2ZQY1_9RHOB</name>
<dbReference type="InterPro" id="IPR002347">
    <property type="entry name" value="SDR_fam"/>
</dbReference>
<proteinExistence type="inferred from homology"/>
<evidence type="ECO:0000256" key="2">
    <source>
        <dbReference type="ARBA" id="ARBA00023002"/>
    </source>
</evidence>
<dbReference type="PROSITE" id="PS00061">
    <property type="entry name" value="ADH_SHORT"/>
    <property type="match status" value="1"/>
</dbReference>
<comment type="similarity">
    <text evidence="1">Belongs to the short-chain dehydrogenases/reductases (SDR) family.</text>
</comment>
<dbReference type="PRINTS" id="PR00080">
    <property type="entry name" value="SDRFAMILY"/>
</dbReference>
<keyword evidence="4" id="KW-1185">Reference proteome</keyword>
<sequence>MRKTVLITGASSGIGQETARQFARAGWDVAIHYHSNRAGADLTAQAVTEAGGRAVILQADLSDPTNAQRLMADYDAAFGRLDALINNAGIVDVARRVEEMSPERLMRMFTVNLTVPFLLAGLAAKRMSTRHGGAGGVIVNVSSVAARLGSAGQYVDYASAKAGLDTLTKGLAGEVAGEGVRVVSVRPGIIDTEIHGKGGDPDRAHRLASAIPLGRAGQPYEIGRTILWLASDDASYITGTVIDVSGGR</sequence>
<dbReference type="PANTHER" id="PTHR43639">
    <property type="entry name" value="OXIDOREDUCTASE, SHORT-CHAIN DEHYDROGENASE/REDUCTASE FAMILY (AFU_ORTHOLOGUE AFUA_5G02870)"/>
    <property type="match status" value="1"/>
</dbReference>
<dbReference type="Pfam" id="PF13561">
    <property type="entry name" value="adh_short_C2"/>
    <property type="match status" value="1"/>
</dbReference>
<dbReference type="InterPro" id="IPR020904">
    <property type="entry name" value="Sc_DH/Rdtase_CS"/>
</dbReference>
<evidence type="ECO:0000313" key="3">
    <source>
        <dbReference type="EMBL" id="MCV2873566.1"/>
    </source>
</evidence>
<dbReference type="Proteomes" id="UP001652564">
    <property type="component" value="Unassembled WGS sequence"/>
</dbReference>
<keyword evidence="2" id="KW-0560">Oxidoreductase</keyword>
<comment type="caution">
    <text evidence="3">The sequence shown here is derived from an EMBL/GenBank/DDBJ whole genome shotgun (WGS) entry which is preliminary data.</text>
</comment>